<sequence length="312" mass="35571">MTSAINDMYKRLEDCVDSLEKDVRKSLDNVTGENFDKTVAALETSKDFHYQEILSQLKQIKDRIQVIAEHNRSLQLLQKKINGTRIDRNYIKRQVEVFQRMGMVNRRERKPVRHPETSSMKLLESWEKLIEEQETNSNLGNFLSVPKRTNYVRKNKKVISSTVDTLLESSKAKSLSLDVLVEESVKGKDLPVLTKCMSSDSLALRKFRDAEAVNEAVIEIPSEEKFRAKSQSFSSSLDKNTSHQKLQSITKSVSSDALTTKTTVKNEIPVTKQVIPKVVVDTHDKSPVDTKPRIVQVIYKKNSNGRTPTPNH</sequence>
<dbReference type="EMBL" id="JALNTZ010000007">
    <property type="protein sequence ID" value="KAJ3645186.1"/>
    <property type="molecule type" value="Genomic_DNA"/>
</dbReference>
<proteinExistence type="predicted"/>
<name>A0AA38M6I7_9CUCU</name>
<evidence type="ECO:0000313" key="2">
    <source>
        <dbReference type="Proteomes" id="UP001168821"/>
    </source>
</evidence>
<protein>
    <submittedName>
        <fullName evidence="1">Uncharacterized protein</fullName>
    </submittedName>
</protein>
<dbReference type="AlphaFoldDB" id="A0AA38M6I7"/>
<dbReference type="Proteomes" id="UP001168821">
    <property type="component" value="Unassembled WGS sequence"/>
</dbReference>
<gene>
    <name evidence="1" type="ORF">Zmor_022866</name>
</gene>
<organism evidence="1 2">
    <name type="scientific">Zophobas morio</name>
    <dbReference type="NCBI Taxonomy" id="2755281"/>
    <lineage>
        <taxon>Eukaryota</taxon>
        <taxon>Metazoa</taxon>
        <taxon>Ecdysozoa</taxon>
        <taxon>Arthropoda</taxon>
        <taxon>Hexapoda</taxon>
        <taxon>Insecta</taxon>
        <taxon>Pterygota</taxon>
        <taxon>Neoptera</taxon>
        <taxon>Endopterygota</taxon>
        <taxon>Coleoptera</taxon>
        <taxon>Polyphaga</taxon>
        <taxon>Cucujiformia</taxon>
        <taxon>Tenebrionidae</taxon>
        <taxon>Zophobas</taxon>
    </lineage>
</organism>
<reference evidence="1" key="1">
    <citation type="journal article" date="2023" name="G3 (Bethesda)">
        <title>Whole genome assemblies of Zophobas morio and Tenebrio molitor.</title>
        <authorList>
            <person name="Kaur S."/>
            <person name="Stinson S.A."/>
            <person name="diCenzo G.C."/>
        </authorList>
    </citation>
    <scope>NUCLEOTIDE SEQUENCE</scope>
    <source>
        <strain evidence="1">QUZm001</strain>
    </source>
</reference>
<keyword evidence="2" id="KW-1185">Reference proteome</keyword>
<comment type="caution">
    <text evidence="1">The sequence shown here is derived from an EMBL/GenBank/DDBJ whole genome shotgun (WGS) entry which is preliminary data.</text>
</comment>
<evidence type="ECO:0000313" key="1">
    <source>
        <dbReference type="EMBL" id="KAJ3645186.1"/>
    </source>
</evidence>
<accession>A0AA38M6I7</accession>